<protein>
    <recommendedName>
        <fullName evidence="2">PhoU domain-containing protein</fullName>
    </recommendedName>
</protein>
<gene>
    <name evidence="1" type="ORF">MNBD_NITROSPINAE01-1883</name>
</gene>
<sequence length="221" mass="24709">MPDLLVLEKPQLQLKLRELVLNTIKACEITDKIITHQGQSIPNQNPLLTTCKKNEKRSAEMRLVLTELAGDANACGRYSRREIVLGNVIISNMESIMNALLQISENKVAAYNAENSKATAEISLLTTHILTILKSLLKKLSSALRRKVSIPKINMAFNLELKIQNVLGIVLETRDNKNLHEMLEIIYAVESLDRSIIQCAKCLTSLQSVGYSKRGNGEQTR</sequence>
<organism evidence="1">
    <name type="scientific">hydrothermal vent metagenome</name>
    <dbReference type="NCBI Taxonomy" id="652676"/>
    <lineage>
        <taxon>unclassified sequences</taxon>
        <taxon>metagenomes</taxon>
        <taxon>ecological metagenomes</taxon>
    </lineage>
</organism>
<dbReference type="EMBL" id="UOGC01000106">
    <property type="protein sequence ID" value="VAX20598.1"/>
    <property type="molecule type" value="Genomic_DNA"/>
</dbReference>
<reference evidence="1" key="1">
    <citation type="submission" date="2018-06" db="EMBL/GenBank/DDBJ databases">
        <authorList>
            <person name="Zhirakovskaya E."/>
        </authorList>
    </citation>
    <scope>NUCLEOTIDE SEQUENCE</scope>
</reference>
<name>A0A3B1C9P0_9ZZZZ</name>
<accession>A0A3B1C9P0</accession>
<evidence type="ECO:0008006" key="2">
    <source>
        <dbReference type="Google" id="ProtNLM"/>
    </source>
</evidence>
<evidence type="ECO:0000313" key="1">
    <source>
        <dbReference type="EMBL" id="VAX20598.1"/>
    </source>
</evidence>
<dbReference type="AlphaFoldDB" id="A0A3B1C9P0"/>
<proteinExistence type="predicted"/>